<name>A0ABT0KC72_9GAMM</name>
<evidence type="ECO:0000313" key="3">
    <source>
        <dbReference type="Proteomes" id="UP001165275"/>
    </source>
</evidence>
<organism evidence="2 3">
    <name type="scientific">Serratia silvae</name>
    <dbReference type="NCBI Taxonomy" id="2824122"/>
    <lineage>
        <taxon>Bacteria</taxon>
        <taxon>Pseudomonadati</taxon>
        <taxon>Pseudomonadota</taxon>
        <taxon>Gammaproteobacteria</taxon>
        <taxon>Enterobacterales</taxon>
        <taxon>Yersiniaceae</taxon>
        <taxon>Serratia</taxon>
    </lineage>
</organism>
<reference evidence="2" key="1">
    <citation type="submission" date="2021-04" db="EMBL/GenBank/DDBJ databases">
        <title>Genome sequence of Serratia sp. arafor3.</title>
        <authorList>
            <person name="Besaury L."/>
        </authorList>
    </citation>
    <scope>NUCLEOTIDE SEQUENCE</scope>
    <source>
        <strain evidence="2">Arafor3</strain>
    </source>
</reference>
<dbReference type="Proteomes" id="UP001165275">
    <property type="component" value="Unassembled WGS sequence"/>
</dbReference>
<comment type="caution">
    <text evidence="2">The sequence shown here is derived from an EMBL/GenBank/DDBJ whole genome shotgun (WGS) entry which is preliminary data.</text>
</comment>
<gene>
    <name evidence="2" type="ORF">KAJ71_09065</name>
</gene>
<evidence type="ECO:0000313" key="2">
    <source>
        <dbReference type="EMBL" id="MCL1029173.1"/>
    </source>
</evidence>
<accession>A0ABT0KC72</accession>
<evidence type="ECO:0000256" key="1">
    <source>
        <dbReference type="SAM" id="MobiDB-lite"/>
    </source>
</evidence>
<dbReference type="RefSeq" id="WP_248945421.1">
    <property type="nucleotide sequence ID" value="NZ_CBCSGY010000070.1"/>
</dbReference>
<keyword evidence="3" id="KW-1185">Reference proteome</keyword>
<proteinExistence type="predicted"/>
<feature type="region of interest" description="Disordered" evidence="1">
    <location>
        <begin position="1"/>
        <end position="45"/>
    </location>
</feature>
<sequence>MAGTNKGDSCPLPPRERDCKELDDGNKDTRNEKHVEKATEKKNEKGEEVTVATAFVYPPCSKIVTDKLSGTSISGTIRRTLLTSNERKSLIQIKQGIALAPTAKEIKGNKPKTAKGVDFCDNLKNHKPFDSNNVMGQFRACTGHAESAILTTLGKAGCLTGANQLLFKINWPNPGKETMPCRNCYELMKKVSEACDIDIHICDEENNPKSIKEDAKFKDYNDLEEDVTSATGEGIK</sequence>
<dbReference type="EMBL" id="JAGQDC010000005">
    <property type="protein sequence ID" value="MCL1029173.1"/>
    <property type="molecule type" value="Genomic_DNA"/>
</dbReference>
<evidence type="ECO:0008006" key="4">
    <source>
        <dbReference type="Google" id="ProtNLM"/>
    </source>
</evidence>
<feature type="compositionally biased region" description="Basic and acidic residues" evidence="1">
    <location>
        <begin position="14"/>
        <end position="45"/>
    </location>
</feature>
<protein>
    <recommendedName>
        <fullName evidence="4">CMP/dCMP-type deaminase domain-containing protein</fullName>
    </recommendedName>
</protein>